<evidence type="ECO:0000313" key="3">
    <source>
        <dbReference type="Proteomes" id="UP000094065"/>
    </source>
</evidence>
<accession>A0A1E3HEA5</accession>
<proteinExistence type="predicted"/>
<dbReference type="Proteomes" id="UP000094065">
    <property type="component" value="Unassembled WGS sequence"/>
</dbReference>
<protein>
    <submittedName>
        <fullName evidence="2">Uncharacterized protein</fullName>
    </submittedName>
</protein>
<reference evidence="2 3" key="1">
    <citation type="submission" date="2016-06" db="EMBL/GenBank/DDBJ databases">
        <title>Evolution of pathogenesis and genome organization in the Tremellales.</title>
        <authorList>
            <person name="Cuomo C."/>
            <person name="Litvintseva A."/>
            <person name="Heitman J."/>
            <person name="Chen Y."/>
            <person name="Sun S."/>
            <person name="Springer D."/>
            <person name="Dromer F."/>
            <person name="Young S."/>
            <person name="Zeng Q."/>
            <person name="Chapman S."/>
            <person name="Gujja S."/>
            <person name="Saif S."/>
            <person name="Birren B."/>
        </authorList>
    </citation>
    <scope>NUCLEOTIDE SEQUENCE [LARGE SCALE GENOMIC DNA]</scope>
    <source>
        <strain evidence="2 3">CBS 6039</strain>
    </source>
</reference>
<comment type="caution">
    <text evidence="2">The sequence shown here is derived from an EMBL/GenBank/DDBJ whole genome shotgun (WGS) entry which is preliminary data.</text>
</comment>
<organism evidence="2 3">
    <name type="scientific">Cryptococcus amylolentus CBS 6039</name>
    <dbReference type="NCBI Taxonomy" id="1295533"/>
    <lineage>
        <taxon>Eukaryota</taxon>
        <taxon>Fungi</taxon>
        <taxon>Dikarya</taxon>
        <taxon>Basidiomycota</taxon>
        <taxon>Agaricomycotina</taxon>
        <taxon>Tremellomycetes</taxon>
        <taxon>Tremellales</taxon>
        <taxon>Cryptococcaceae</taxon>
        <taxon>Cryptococcus</taxon>
    </lineage>
</organism>
<keyword evidence="3" id="KW-1185">Reference proteome</keyword>
<sequence>MVFGQSDSEAAQQHITPNVFKSDADKAKEGVQQDARHATSGTHHQAEDALRPDAGGITNTLKPSGEQSLGEQAQQKAGQLGSEVQPNDTKSTARQTKDFVTPGNDSAGAGGILNQIKNKVTGNEHKGTH</sequence>
<gene>
    <name evidence="2" type="ORF">L202_07556</name>
</gene>
<dbReference type="EMBL" id="AWGJ01000012">
    <property type="protein sequence ID" value="ODN74096.1"/>
    <property type="molecule type" value="Genomic_DNA"/>
</dbReference>
<dbReference type="RefSeq" id="XP_018989958.1">
    <property type="nucleotide sequence ID" value="XM_019142315.1"/>
</dbReference>
<feature type="compositionally biased region" description="Polar residues" evidence="1">
    <location>
        <begin position="57"/>
        <end position="94"/>
    </location>
</feature>
<evidence type="ECO:0000313" key="2">
    <source>
        <dbReference type="EMBL" id="ODN74096.1"/>
    </source>
</evidence>
<dbReference type="OrthoDB" id="2348401at2759"/>
<dbReference type="AlphaFoldDB" id="A0A1E3HEA5"/>
<name>A0A1E3HEA5_9TREE</name>
<feature type="region of interest" description="Disordered" evidence="1">
    <location>
        <begin position="1"/>
        <end position="129"/>
    </location>
</feature>
<feature type="compositionally biased region" description="Basic and acidic residues" evidence="1">
    <location>
        <begin position="22"/>
        <end position="37"/>
    </location>
</feature>
<evidence type="ECO:0000256" key="1">
    <source>
        <dbReference type="SAM" id="MobiDB-lite"/>
    </source>
</evidence>
<dbReference type="GeneID" id="30158865"/>
<feature type="compositionally biased region" description="Polar residues" evidence="1">
    <location>
        <begin position="1"/>
        <end position="16"/>
    </location>
</feature>